<dbReference type="GO" id="GO:0032259">
    <property type="term" value="P:methylation"/>
    <property type="evidence" value="ECO:0007669"/>
    <property type="project" value="UniProtKB-KW"/>
</dbReference>
<dbReference type="GO" id="GO:0008168">
    <property type="term" value="F:methyltransferase activity"/>
    <property type="evidence" value="ECO:0007669"/>
    <property type="project" value="UniProtKB-KW"/>
</dbReference>
<gene>
    <name evidence="2" type="ORF">AWB68_01983</name>
</gene>
<evidence type="ECO:0000259" key="1">
    <source>
        <dbReference type="Pfam" id="PF13649"/>
    </source>
</evidence>
<reference evidence="2" key="1">
    <citation type="submission" date="2016-01" db="EMBL/GenBank/DDBJ databases">
        <authorList>
            <person name="Peeters C."/>
        </authorList>
    </citation>
    <scope>NUCLEOTIDE SEQUENCE [LARGE SCALE GENOMIC DNA]</scope>
    <source>
        <strain evidence="2">LMG 22940</strain>
    </source>
</reference>
<dbReference type="InterPro" id="IPR029063">
    <property type="entry name" value="SAM-dependent_MTases_sf"/>
</dbReference>
<name>A0A158HG14_9BURK</name>
<proteinExistence type="predicted"/>
<dbReference type="OrthoDB" id="9804312at2"/>
<keyword evidence="2" id="KW-0808">Transferase</keyword>
<evidence type="ECO:0000313" key="3">
    <source>
        <dbReference type="Proteomes" id="UP000054770"/>
    </source>
</evidence>
<dbReference type="Pfam" id="PF13649">
    <property type="entry name" value="Methyltransf_25"/>
    <property type="match status" value="1"/>
</dbReference>
<keyword evidence="3" id="KW-1185">Reference proteome</keyword>
<dbReference type="AlphaFoldDB" id="A0A158HG14"/>
<dbReference type="EMBL" id="FCON02000016">
    <property type="protein sequence ID" value="SAL43318.1"/>
    <property type="molecule type" value="Genomic_DNA"/>
</dbReference>
<protein>
    <submittedName>
        <fullName evidence="2">SAM-dependent methyltransferase PhcB</fullName>
    </submittedName>
</protein>
<dbReference type="SUPFAM" id="SSF53335">
    <property type="entry name" value="S-adenosyl-L-methionine-dependent methyltransferases"/>
    <property type="match status" value="1"/>
</dbReference>
<dbReference type="CDD" id="cd02440">
    <property type="entry name" value="AdoMet_MTases"/>
    <property type="match status" value="1"/>
</dbReference>
<dbReference type="RefSeq" id="WP_087644167.1">
    <property type="nucleotide sequence ID" value="NZ_FCON02000016.1"/>
</dbReference>
<comment type="caution">
    <text evidence="2">The sequence shown here is derived from an EMBL/GenBank/DDBJ whole genome shotgun (WGS) entry which is preliminary data.</text>
</comment>
<dbReference type="InterPro" id="IPR041698">
    <property type="entry name" value="Methyltransf_25"/>
</dbReference>
<sequence length="197" mass="21243">MADGLNVPSAWVRQWAHLVEAGGTVLDVAAGSGRHARWFASRGHAVLAVDRDEEALRSMADAARISTLAADLENAAWPLKADERFAAVVVTNYLHRPLFAHLAGALAPGGVLIYETFAVGNESVGKPSNPAFLLKPGELLDAFHPRLRIIAYQDGFASVPRASYVQRICAVREPDRSSTGLTIRNNASYPPRYELAG</sequence>
<accession>A0A158HG14</accession>
<evidence type="ECO:0000313" key="2">
    <source>
        <dbReference type="EMBL" id="SAL43318.1"/>
    </source>
</evidence>
<feature type="domain" description="Methyltransferase" evidence="1">
    <location>
        <begin position="25"/>
        <end position="110"/>
    </location>
</feature>
<organism evidence="2 3">
    <name type="scientific">Caballeronia choica</name>
    <dbReference type="NCBI Taxonomy" id="326476"/>
    <lineage>
        <taxon>Bacteria</taxon>
        <taxon>Pseudomonadati</taxon>
        <taxon>Pseudomonadota</taxon>
        <taxon>Betaproteobacteria</taxon>
        <taxon>Burkholderiales</taxon>
        <taxon>Burkholderiaceae</taxon>
        <taxon>Caballeronia</taxon>
    </lineage>
</organism>
<keyword evidence="2" id="KW-0489">Methyltransferase</keyword>
<dbReference type="Gene3D" id="3.40.50.150">
    <property type="entry name" value="Vaccinia Virus protein VP39"/>
    <property type="match status" value="1"/>
</dbReference>
<dbReference type="Proteomes" id="UP000054770">
    <property type="component" value="Unassembled WGS sequence"/>
</dbReference>